<accession>A0A8J3YYT2</accession>
<proteinExistence type="predicted"/>
<dbReference type="RefSeq" id="WP_203905605.1">
    <property type="nucleotide sequence ID" value="NZ_BOPF01000068.1"/>
</dbReference>
<evidence type="ECO:0000313" key="2">
    <source>
        <dbReference type="EMBL" id="GIJ52206.1"/>
    </source>
</evidence>
<keyword evidence="3" id="KW-1185">Reference proteome</keyword>
<feature type="region of interest" description="Disordered" evidence="1">
    <location>
        <begin position="32"/>
        <end position="56"/>
    </location>
</feature>
<sequence length="56" mass="6496">MARRGHSTTIGKFAKHELDRRRSEIRMFGDLLRREQQARSPVATAEPDRADAHHND</sequence>
<feature type="compositionally biased region" description="Basic and acidic residues" evidence="1">
    <location>
        <begin position="46"/>
        <end position="56"/>
    </location>
</feature>
<name>A0A8J3YYT2_9ACTN</name>
<dbReference type="EMBL" id="BOPF01000068">
    <property type="protein sequence ID" value="GIJ52206.1"/>
    <property type="molecule type" value="Genomic_DNA"/>
</dbReference>
<protein>
    <submittedName>
        <fullName evidence="2">Uncharacterized protein</fullName>
    </submittedName>
</protein>
<evidence type="ECO:0000313" key="3">
    <source>
        <dbReference type="Proteomes" id="UP000619260"/>
    </source>
</evidence>
<dbReference type="AlphaFoldDB" id="A0A8J3YYT2"/>
<gene>
    <name evidence="2" type="ORF">Val02_90920</name>
</gene>
<evidence type="ECO:0000256" key="1">
    <source>
        <dbReference type="SAM" id="MobiDB-lite"/>
    </source>
</evidence>
<organism evidence="2 3">
    <name type="scientific">Virgisporangium aliadipatigenens</name>
    <dbReference type="NCBI Taxonomy" id="741659"/>
    <lineage>
        <taxon>Bacteria</taxon>
        <taxon>Bacillati</taxon>
        <taxon>Actinomycetota</taxon>
        <taxon>Actinomycetes</taxon>
        <taxon>Micromonosporales</taxon>
        <taxon>Micromonosporaceae</taxon>
        <taxon>Virgisporangium</taxon>
    </lineage>
</organism>
<dbReference type="Proteomes" id="UP000619260">
    <property type="component" value="Unassembled WGS sequence"/>
</dbReference>
<reference evidence="2" key="1">
    <citation type="submission" date="2021-01" db="EMBL/GenBank/DDBJ databases">
        <title>Whole genome shotgun sequence of Virgisporangium aliadipatigenens NBRC 105644.</title>
        <authorList>
            <person name="Komaki H."/>
            <person name="Tamura T."/>
        </authorList>
    </citation>
    <scope>NUCLEOTIDE SEQUENCE</scope>
    <source>
        <strain evidence="2">NBRC 105644</strain>
    </source>
</reference>
<comment type="caution">
    <text evidence="2">The sequence shown here is derived from an EMBL/GenBank/DDBJ whole genome shotgun (WGS) entry which is preliminary data.</text>
</comment>